<dbReference type="PANTHER" id="PTHR43196">
    <property type="entry name" value="SULFATE ADENYLYLTRANSFERASE SUBUNIT 2"/>
    <property type="match status" value="1"/>
</dbReference>
<dbReference type="Proteomes" id="UP000752814">
    <property type="component" value="Unassembled WGS sequence"/>
</dbReference>
<dbReference type="NCBIfam" id="TIGR00451">
    <property type="entry name" value="unchar_dom_2"/>
    <property type="match status" value="1"/>
</dbReference>
<dbReference type="NCBIfam" id="NF010367">
    <property type="entry name" value="PRK13795.1-2"/>
    <property type="match status" value="1"/>
</dbReference>
<dbReference type="PROSITE" id="PS51379">
    <property type="entry name" value="4FE4S_FER_2"/>
    <property type="match status" value="1"/>
</dbReference>
<accession>A0A8J8TFS4</accession>
<feature type="domain" description="4Fe-4S ferredoxin-type" evidence="1">
    <location>
        <begin position="577"/>
        <end position="606"/>
    </location>
</feature>
<dbReference type="InterPro" id="IPR017900">
    <property type="entry name" value="4Fe4S_Fe_S_CS"/>
</dbReference>
<dbReference type="GeneID" id="41323208"/>
<dbReference type="InterPro" id="IPR017896">
    <property type="entry name" value="4Fe4S_Fe-S-bd"/>
</dbReference>
<dbReference type="SUPFAM" id="SSF54862">
    <property type="entry name" value="4Fe-4S ferredoxins"/>
    <property type="match status" value="1"/>
</dbReference>
<dbReference type="Pfam" id="PF01507">
    <property type="entry name" value="PAPS_reduct"/>
    <property type="match status" value="1"/>
</dbReference>
<dbReference type="InterPro" id="IPR015947">
    <property type="entry name" value="PUA-like_sf"/>
</dbReference>
<gene>
    <name evidence="2" type="ORF">A3207_01670</name>
</gene>
<dbReference type="NCBIfam" id="NF010368">
    <property type="entry name" value="PRK13795.1-3"/>
    <property type="match status" value="1"/>
</dbReference>
<dbReference type="CDD" id="cd07953">
    <property type="entry name" value="PUA"/>
    <property type="match status" value="1"/>
</dbReference>
<dbReference type="CDD" id="cd23947">
    <property type="entry name" value="PAPS_reductase-like_YbdN"/>
    <property type="match status" value="1"/>
</dbReference>
<dbReference type="SUPFAM" id="SSF88697">
    <property type="entry name" value="PUA domain-like"/>
    <property type="match status" value="1"/>
</dbReference>
<dbReference type="SMART" id="SM00359">
    <property type="entry name" value="PUA"/>
    <property type="match status" value="1"/>
</dbReference>
<dbReference type="EMBL" id="LVVT01000001">
    <property type="protein sequence ID" value="TQS84766.1"/>
    <property type="molecule type" value="Genomic_DNA"/>
</dbReference>
<dbReference type="GO" id="GO:0003723">
    <property type="term" value="F:RNA binding"/>
    <property type="evidence" value="ECO:0007669"/>
    <property type="project" value="InterPro"/>
</dbReference>
<comment type="caution">
    <text evidence="2">The sequence shown here is derived from an EMBL/GenBank/DDBJ whole genome shotgun (WGS) entry which is preliminary data.</text>
</comment>
<evidence type="ECO:0000259" key="1">
    <source>
        <dbReference type="PROSITE" id="PS51379"/>
    </source>
</evidence>
<dbReference type="Gene3D" id="3.30.70.20">
    <property type="match status" value="1"/>
</dbReference>
<dbReference type="PROSITE" id="PS50890">
    <property type="entry name" value="PUA"/>
    <property type="match status" value="1"/>
</dbReference>
<dbReference type="PANTHER" id="PTHR43196:SF2">
    <property type="entry name" value="PHOSPHOADENOSINE PHOSPHOSULFATE REDUCTASE"/>
    <property type="match status" value="1"/>
</dbReference>
<dbReference type="Gene3D" id="2.30.130.10">
    <property type="entry name" value="PUA domain"/>
    <property type="match status" value="1"/>
</dbReference>
<proteinExistence type="predicted"/>
<dbReference type="AlphaFoldDB" id="A0A8J8TFS4"/>
<dbReference type="InterPro" id="IPR036974">
    <property type="entry name" value="PUA_sf"/>
</dbReference>
<evidence type="ECO:0000313" key="2">
    <source>
        <dbReference type="EMBL" id="TQS84766.1"/>
    </source>
</evidence>
<dbReference type="Pfam" id="PF01472">
    <property type="entry name" value="PUA"/>
    <property type="match status" value="1"/>
</dbReference>
<sequence>MALVRLGKMSLRWCDHCNVPVLEQKKCAVCGGDTRQMDITPPGDVRPAFKHDIDVIQKTIDRQFGEGCGESVIPDNHVVLLNKAPALDRMDEVIMDGEVIGTMRYDIGKGWTFLSRMPAARCIVNKATKGIVTTDDGAIKPILSGSNLLAPGVVSTSDDLESGDEVIVICKNGKALASGTARMSGKDLVPGSRGMAVKIRWCDEPKDADKFPETTWDLVIKANSKEMEMKIAASEKFMKTVIEEKQRPAMISFSGGKDSLAVLILSKKAGLDIPLFFIDTGLEFPETIEYVKRTAANHNTELILEYAPREAFKEGLNVFGPPGRDYRWCCKTNKLGPTVRAIMKHFPDGVLSFIGQRRYESESRASKPKVWENPWTPGQIGASPIQNWTALHVWMLIISEKEEYNPWYEKGLDRIGCYLCPASDLAELDIVQESPKYQEWKSYLEEYAEKRGLPEEWIRYGAWRWRRMPQSIHEELDRIGVSIKPDKSVKTSILQNLNLSLQEGISPCTMGFSIEGAFNKPLDIQRTANVLRITGDVELNEEEGWCAVSNVTIFEEGALIAKDKEEKSLKEKVEKIRKIVIKSAECVGCGVCIGKCTQGAIKLNDGKITIGEGCIHCEKCLEPCPALTFNETAYEF</sequence>
<organism evidence="2 3">
    <name type="scientific">Candidatus Methanomassiliicoccus intestinalis</name>
    <dbReference type="NCBI Taxonomy" id="1406512"/>
    <lineage>
        <taxon>Archaea</taxon>
        <taxon>Methanobacteriati</taxon>
        <taxon>Thermoplasmatota</taxon>
        <taxon>Thermoplasmata</taxon>
        <taxon>Methanomassiliicoccales</taxon>
        <taxon>Methanomassiliicoccaceae</taxon>
        <taxon>Methanomassiliicoccus</taxon>
    </lineage>
</organism>
<dbReference type="InterPro" id="IPR014729">
    <property type="entry name" value="Rossmann-like_a/b/a_fold"/>
</dbReference>
<dbReference type="InterPro" id="IPR004521">
    <property type="entry name" value="Uncharacterised_CHP00451"/>
</dbReference>
<dbReference type="SUPFAM" id="SSF52402">
    <property type="entry name" value="Adenine nucleotide alpha hydrolases-like"/>
    <property type="match status" value="1"/>
</dbReference>
<name>A0A8J8TFS4_9ARCH</name>
<dbReference type="Gene3D" id="3.40.50.620">
    <property type="entry name" value="HUPs"/>
    <property type="match status" value="1"/>
</dbReference>
<dbReference type="PROSITE" id="PS00198">
    <property type="entry name" value="4FE4S_FER_1"/>
    <property type="match status" value="1"/>
</dbReference>
<dbReference type="InterPro" id="IPR002478">
    <property type="entry name" value="PUA"/>
</dbReference>
<dbReference type="InterPro" id="IPR002500">
    <property type="entry name" value="PAPS_reduct_dom"/>
</dbReference>
<reference evidence="2" key="1">
    <citation type="submission" date="2016-03" db="EMBL/GenBank/DDBJ databases">
        <authorList>
            <person name="Borrel G."/>
            <person name="Mccann A."/>
            <person name="O'Toole P.W."/>
        </authorList>
    </citation>
    <scope>NUCLEOTIDE SEQUENCE</scope>
    <source>
        <strain evidence="2">183</strain>
    </source>
</reference>
<dbReference type="GO" id="GO:0016491">
    <property type="term" value="F:oxidoreductase activity"/>
    <property type="evidence" value="ECO:0007669"/>
    <property type="project" value="UniProtKB-ARBA"/>
</dbReference>
<dbReference type="InterPro" id="IPR050128">
    <property type="entry name" value="Sulfate_adenylyltrnsfr_sub2"/>
</dbReference>
<evidence type="ECO:0000313" key="3">
    <source>
        <dbReference type="Proteomes" id="UP000752814"/>
    </source>
</evidence>
<dbReference type="RefSeq" id="WP_048133918.1">
    <property type="nucleotide sequence ID" value="NZ_CAYAYE010000015.1"/>
</dbReference>
<protein>
    <recommendedName>
        <fullName evidence="1">4Fe-4S ferredoxin-type domain-containing protein</fullName>
    </recommendedName>
</protein>